<keyword evidence="2" id="KW-1185">Reference proteome</keyword>
<comment type="caution">
    <text evidence="1">The sequence shown here is derived from an EMBL/GenBank/DDBJ whole genome shotgun (WGS) entry which is preliminary data.</text>
</comment>
<evidence type="ECO:0000313" key="2">
    <source>
        <dbReference type="Proteomes" id="UP001219525"/>
    </source>
</evidence>
<sequence length="163" mass="18241">MVLSEEAKLIIPDKTDVPSAQQAATICPGHDGAQGYIRPLMISMWTFAPQLLNQWVSDQRNHYLGVSRATWLFGRLCAHHRLGDHSNKNDEHNDLNLQLTSFDARLEEGVRGCRRRGVGVVYDEGHDAAYDEGCRTTRDYDDGIRAIKLGGGMVYSINRKLGT</sequence>
<dbReference type="AlphaFoldDB" id="A0AAD6VPG1"/>
<dbReference type="Proteomes" id="UP001219525">
    <property type="component" value="Unassembled WGS sequence"/>
</dbReference>
<proteinExistence type="predicted"/>
<gene>
    <name evidence="1" type="ORF">GGX14DRAFT_393593</name>
</gene>
<accession>A0AAD6VPG1</accession>
<name>A0AAD6VPG1_9AGAR</name>
<dbReference type="EMBL" id="JARJCW010000023">
    <property type="protein sequence ID" value="KAJ7212705.1"/>
    <property type="molecule type" value="Genomic_DNA"/>
</dbReference>
<organism evidence="1 2">
    <name type="scientific">Mycena pura</name>
    <dbReference type="NCBI Taxonomy" id="153505"/>
    <lineage>
        <taxon>Eukaryota</taxon>
        <taxon>Fungi</taxon>
        <taxon>Dikarya</taxon>
        <taxon>Basidiomycota</taxon>
        <taxon>Agaricomycotina</taxon>
        <taxon>Agaricomycetes</taxon>
        <taxon>Agaricomycetidae</taxon>
        <taxon>Agaricales</taxon>
        <taxon>Marasmiineae</taxon>
        <taxon>Mycenaceae</taxon>
        <taxon>Mycena</taxon>
    </lineage>
</organism>
<protein>
    <submittedName>
        <fullName evidence="1">Uncharacterized protein</fullName>
    </submittedName>
</protein>
<reference evidence="1" key="1">
    <citation type="submission" date="2023-03" db="EMBL/GenBank/DDBJ databases">
        <title>Massive genome expansion in bonnet fungi (Mycena s.s.) driven by repeated elements and novel gene families across ecological guilds.</title>
        <authorList>
            <consortium name="Lawrence Berkeley National Laboratory"/>
            <person name="Harder C.B."/>
            <person name="Miyauchi S."/>
            <person name="Viragh M."/>
            <person name="Kuo A."/>
            <person name="Thoen E."/>
            <person name="Andreopoulos B."/>
            <person name="Lu D."/>
            <person name="Skrede I."/>
            <person name="Drula E."/>
            <person name="Henrissat B."/>
            <person name="Morin E."/>
            <person name="Kohler A."/>
            <person name="Barry K."/>
            <person name="LaButti K."/>
            <person name="Morin E."/>
            <person name="Salamov A."/>
            <person name="Lipzen A."/>
            <person name="Mereny Z."/>
            <person name="Hegedus B."/>
            <person name="Baldrian P."/>
            <person name="Stursova M."/>
            <person name="Weitz H."/>
            <person name="Taylor A."/>
            <person name="Grigoriev I.V."/>
            <person name="Nagy L.G."/>
            <person name="Martin F."/>
            <person name="Kauserud H."/>
        </authorList>
    </citation>
    <scope>NUCLEOTIDE SEQUENCE</scope>
    <source>
        <strain evidence="1">9144</strain>
    </source>
</reference>
<evidence type="ECO:0000313" key="1">
    <source>
        <dbReference type="EMBL" id="KAJ7212705.1"/>
    </source>
</evidence>